<organism evidence="1 2">
    <name type="scientific">Persea americana</name>
    <name type="common">Avocado</name>
    <dbReference type="NCBI Taxonomy" id="3435"/>
    <lineage>
        <taxon>Eukaryota</taxon>
        <taxon>Viridiplantae</taxon>
        <taxon>Streptophyta</taxon>
        <taxon>Embryophyta</taxon>
        <taxon>Tracheophyta</taxon>
        <taxon>Spermatophyta</taxon>
        <taxon>Magnoliopsida</taxon>
        <taxon>Magnoliidae</taxon>
        <taxon>Laurales</taxon>
        <taxon>Lauraceae</taxon>
        <taxon>Persea</taxon>
    </lineage>
</organism>
<reference evidence="1 2" key="1">
    <citation type="journal article" date="2022" name="Hortic Res">
        <title>A haplotype resolved chromosomal level avocado genome allows analysis of novel avocado genes.</title>
        <authorList>
            <person name="Nath O."/>
            <person name="Fletcher S.J."/>
            <person name="Hayward A."/>
            <person name="Shaw L.M."/>
            <person name="Masouleh A.K."/>
            <person name="Furtado A."/>
            <person name="Henry R.J."/>
            <person name="Mitter N."/>
        </authorList>
    </citation>
    <scope>NUCLEOTIDE SEQUENCE [LARGE SCALE GENOMIC DNA]</scope>
    <source>
        <strain evidence="2">cv. Hass</strain>
    </source>
</reference>
<gene>
    <name evidence="1" type="ORF">MRB53_009731</name>
</gene>
<sequence length="148" mass="16205">MVRKETLVVLLLWAMMAAFLVMGASAAASSRLQAVQHLAHPQGCRCCWFIWKPLIRCGKCLDVPGKPEQEKLQSEMMTMKKKEKMAAALLLLLLLSCQMEMVEPGPADCYDACSTGCVQRDARLMARCDRKCQIKCGPDGNVAGRGGG</sequence>
<keyword evidence="2" id="KW-1185">Reference proteome</keyword>
<evidence type="ECO:0000313" key="1">
    <source>
        <dbReference type="EMBL" id="KAJ8635464.1"/>
    </source>
</evidence>
<accession>A0ACC2LPW3</accession>
<dbReference type="Proteomes" id="UP001234297">
    <property type="component" value="Chromosome 3"/>
</dbReference>
<proteinExistence type="predicted"/>
<comment type="caution">
    <text evidence="1">The sequence shown here is derived from an EMBL/GenBank/DDBJ whole genome shotgun (WGS) entry which is preliminary data.</text>
</comment>
<dbReference type="EMBL" id="CM056811">
    <property type="protein sequence ID" value="KAJ8635464.1"/>
    <property type="molecule type" value="Genomic_DNA"/>
</dbReference>
<evidence type="ECO:0000313" key="2">
    <source>
        <dbReference type="Proteomes" id="UP001234297"/>
    </source>
</evidence>
<name>A0ACC2LPW3_PERAE</name>
<protein>
    <submittedName>
        <fullName evidence="1">Uncharacterized protein</fullName>
    </submittedName>
</protein>